<evidence type="ECO:0008006" key="3">
    <source>
        <dbReference type="Google" id="ProtNLM"/>
    </source>
</evidence>
<comment type="caution">
    <text evidence="1">The sequence shown here is derived from an EMBL/GenBank/DDBJ whole genome shotgun (WGS) entry which is preliminary data.</text>
</comment>
<evidence type="ECO:0000313" key="2">
    <source>
        <dbReference type="Proteomes" id="UP000274271"/>
    </source>
</evidence>
<protein>
    <recommendedName>
        <fullName evidence="3">HK97 gp10 family phage protein</fullName>
    </recommendedName>
</protein>
<dbReference type="EMBL" id="RQJP01000003">
    <property type="protein sequence ID" value="RRB13793.1"/>
    <property type="molecule type" value="Genomic_DNA"/>
</dbReference>
<gene>
    <name evidence="1" type="ORF">EHT87_16170</name>
</gene>
<dbReference type="Proteomes" id="UP000274271">
    <property type="component" value="Unassembled WGS sequence"/>
</dbReference>
<reference evidence="1 2" key="1">
    <citation type="submission" date="2018-11" db="EMBL/GenBank/DDBJ databases">
        <authorList>
            <person name="Zhou Z."/>
            <person name="Wang G."/>
        </authorList>
    </citation>
    <scope>NUCLEOTIDE SEQUENCE [LARGE SCALE GENOMIC DNA]</scope>
    <source>
        <strain evidence="1 2">KCTC42998</strain>
    </source>
</reference>
<evidence type="ECO:0000313" key="1">
    <source>
        <dbReference type="EMBL" id="RRB13793.1"/>
    </source>
</evidence>
<keyword evidence="2" id="KW-1185">Reference proteome</keyword>
<dbReference type="OrthoDB" id="957470at2"/>
<proteinExistence type="predicted"/>
<sequence length="177" mass="20614">MDINEIYDDLADLVQEIAKDAIERFQEHITKYGLILTDELKRDFQYHILRTATTLAVEIDFRQYGRFKDMAQLRYSHNAPVDAMEFFVEKIGLDRFAYVMGYKGKAVPTVTNAARRIAWAISIGRRKVPSVKRGYRGTWYNSGKMEMIKQAQKQLGSRYSELIAPYLARKFGENNEK</sequence>
<accession>A0A3P1CKD3</accession>
<organism evidence="1 2">
    <name type="scientific">Larkinella knui</name>
    <dbReference type="NCBI Taxonomy" id="2025310"/>
    <lineage>
        <taxon>Bacteria</taxon>
        <taxon>Pseudomonadati</taxon>
        <taxon>Bacteroidota</taxon>
        <taxon>Cytophagia</taxon>
        <taxon>Cytophagales</taxon>
        <taxon>Spirosomataceae</taxon>
        <taxon>Larkinella</taxon>
    </lineage>
</organism>
<dbReference type="RefSeq" id="WP_124907690.1">
    <property type="nucleotide sequence ID" value="NZ_RQJP01000003.1"/>
</dbReference>
<name>A0A3P1CKD3_9BACT</name>
<dbReference type="AlphaFoldDB" id="A0A3P1CKD3"/>